<proteinExistence type="predicted"/>
<evidence type="ECO:0000259" key="1">
    <source>
        <dbReference type="Pfam" id="PF13349"/>
    </source>
</evidence>
<accession>A0ABS1M4J8</accession>
<dbReference type="Pfam" id="PF13349">
    <property type="entry name" value="DUF4097"/>
    <property type="match status" value="1"/>
</dbReference>
<gene>
    <name evidence="2" type="ORF">JK358_14035</name>
</gene>
<dbReference type="InterPro" id="IPR025164">
    <property type="entry name" value="Toastrack_DUF4097"/>
</dbReference>
<sequence length="214" mass="22307">MPTFQTPDPITAIVDVPVGTVHVIASDRSDTVVEVRPADPSDKNDVRAAKQVRVEFGAGRLSVTTPKSWRPFGPFSGTPSIEVTIEVPTGTRLKGGVALGRLLATGEFADCELEVASGDIAVERPAGPVTATTAKGDISVSEAARGILRLQTHMGDLQVGIRAGSAARLETSALHGHVQNRIDPAAAQPGTEDLVQVYARNSYGNIIIGHTAAA</sequence>
<evidence type="ECO:0000313" key="2">
    <source>
        <dbReference type="EMBL" id="MBL1075515.1"/>
    </source>
</evidence>
<reference evidence="2 3" key="1">
    <citation type="submission" date="2021-01" db="EMBL/GenBank/DDBJ databases">
        <title>WGS of actinomycetes isolated from Thailand.</title>
        <authorList>
            <person name="Thawai C."/>
        </authorList>
    </citation>
    <scope>NUCLEOTIDE SEQUENCE [LARGE SCALE GENOMIC DNA]</scope>
    <source>
        <strain evidence="2 3">LPG 2</strain>
    </source>
</reference>
<feature type="domain" description="DUF4097" evidence="1">
    <location>
        <begin position="21"/>
        <end position="160"/>
    </location>
</feature>
<evidence type="ECO:0000313" key="3">
    <source>
        <dbReference type="Proteomes" id="UP000602198"/>
    </source>
</evidence>
<protein>
    <recommendedName>
        <fullName evidence="1">DUF4097 domain-containing protein</fullName>
    </recommendedName>
</protein>
<dbReference type="RefSeq" id="WP_201947641.1">
    <property type="nucleotide sequence ID" value="NZ_JAERRJ010000005.1"/>
</dbReference>
<dbReference type="Proteomes" id="UP000602198">
    <property type="component" value="Unassembled WGS sequence"/>
</dbReference>
<name>A0ABS1M4J8_9NOCA</name>
<keyword evidence="3" id="KW-1185">Reference proteome</keyword>
<dbReference type="EMBL" id="JAERRJ010000005">
    <property type="protein sequence ID" value="MBL1075515.1"/>
    <property type="molecule type" value="Genomic_DNA"/>
</dbReference>
<comment type="caution">
    <text evidence="2">The sequence shown here is derived from an EMBL/GenBank/DDBJ whole genome shotgun (WGS) entry which is preliminary data.</text>
</comment>
<organism evidence="2 3">
    <name type="scientific">Nocardia acididurans</name>
    <dbReference type="NCBI Taxonomy" id="2802282"/>
    <lineage>
        <taxon>Bacteria</taxon>
        <taxon>Bacillati</taxon>
        <taxon>Actinomycetota</taxon>
        <taxon>Actinomycetes</taxon>
        <taxon>Mycobacteriales</taxon>
        <taxon>Nocardiaceae</taxon>
        <taxon>Nocardia</taxon>
    </lineage>
</organism>